<dbReference type="RefSeq" id="WP_054776536.1">
    <property type="nucleotide sequence ID" value="NZ_BBBX01000001.1"/>
</dbReference>
<evidence type="ECO:0000259" key="1">
    <source>
        <dbReference type="Pfam" id="PF12682"/>
    </source>
</evidence>
<dbReference type="GO" id="GO:0010181">
    <property type="term" value="F:FMN binding"/>
    <property type="evidence" value="ECO:0007669"/>
    <property type="project" value="InterPro"/>
</dbReference>
<reference evidence="2 3" key="1">
    <citation type="journal article" date="2015" name="Genome Announc.">
        <title>Expanding the biotechnology potential of lactobacilli through comparative genomics of 213 strains and associated genera.</title>
        <authorList>
            <person name="Sun Z."/>
            <person name="Harris H.M."/>
            <person name="McCann A."/>
            <person name="Guo C."/>
            <person name="Argimon S."/>
            <person name="Zhang W."/>
            <person name="Yang X."/>
            <person name="Jeffery I.B."/>
            <person name="Cooney J.C."/>
            <person name="Kagawa T.F."/>
            <person name="Liu W."/>
            <person name="Song Y."/>
            <person name="Salvetti E."/>
            <person name="Wrobel A."/>
            <person name="Rasinkangas P."/>
            <person name="Parkhill J."/>
            <person name="Rea M.C."/>
            <person name="O'Sullivan O."/>
            <person name="Ritari J."/>
            <person name="Douillard F.P."/>
            <person name="Paul Ross R."/>
            <person name="Yang R."/>
            <person name="Briner A.E."/>
            <person name="Felis G.E."/>
            <person name="de Vos W.M."/>
            <person name="Barrangou R."/>
            <person name="Klaenhammer T.R."/>
            <person name="Caufield P.W."/>
            <person name="Cui Y."/>
            <person name="Zhang H."/>
            <person name="O'Toole P.W."/>
        </authorList>
    </citation>
    <scope>NUCLEOTIDE SEQUENCE [LARGE SCALE GENOMIC DNA]</scope>
    <source>
        <strain evidence="2 3">DSM 24301</strain>
    </source>
</reference>
<name>A0A0R2MXY6_9LACO</name>
<organism evidence="2 3">
    <name type="scientific">Lacticaseibacillus saniviri JCM 17471 = DSM 24301</name>
    <dbReference type="NCBI Taxonomy" id="1293598"/>
    <lineage>
        <taxon>Bacteria</taxon>
        <taxon>Bacillati</taxon>
        <taxon>Bacillota</taxon>
        <taxon>Bacilli</taxon>
        <taxon>Lactobacillales</taxon>
        <taxon>Lactobacillaceae</taxon>
        <taxon>Lacticaseibacillus</taxon>
    </lineage>
</organism>
<dbReference type="EMBL" id="JQCE01000005">
    <property type="protein sequence ID" value="KRO18421.1"/>
    <property type="molecule type" value="Genomic_DNA"/>
</dbReference>
<dbReference type="InterPro" id="IPR008254">
    <property type="entry name" value="Flavodoxin/NO_synth"/>
</dbReference>
<dbReference type="STRING" id="1293598.IV56_GL001555"/>
<dbReference type="SUPFAM" id="SSF52218">
    <property type="entry name" value="Flavoproteins"/>
    <property type="match status" value="1"/>
</dbReference>
<sequence>MVQIIYFSIPGETWHSGEIIVQIAGNTQMVAEQLGQLLNIAPEPIQPKVAYPKDYAGITQRATAEQSKWPKLQPGPTVHSELIYLGFPNWFGDVPPSVKSWLQQNDVRPTKLRVFVTHEGSGLGHALTSIQALAPQAIIEPGLAIRGGRANQAQLALQHWLLALEIKTKEKNDDRR</sequence>
<dbReference type="AlphaFoldDB" id="A0A0R2MXY6"/>
<dbReference type="Pfam" id="PF12682">
    <property type="entry name" value="Flavodoxin_4"/>
    <property type="match status" value="1"/>
</dbReference>
<dbReference type="PANTHER" id="PTHR39201">
    <property type="entry name" value="EXPORTED PROTEIN-RELATED"/>
    <property type="match status" value="1"/>
</dbReference>
<accession>A0A0R2MXY6</accession>
<dbReference type="PATRIC" id="fig|1293598.4.peg.1620"/>
<comment type="caution">
    <text evidence="2">The sequence shown here is derived from an EMBL/GenBank/DDBJ whole genome shotgun (WGS) entry which is preliminary data.</text>
</comment>
<dbReference type="PANTHER" id="PTHR39201:SF1">
    <property type="entry name" value="FLAVODOXIN-LIKE DOMAIN-CONTAINING PROTEIN"/>
    <property type="match status" value="1"/>
</dbReference>
<protein>
    <recommendedName>
        <fullName evidence="1">Flavodoxin-like domain-containing protein</fullName>
    </recommendedName>
</protein>
<dbReference type="Gene3D" id="3.40.50.360">
    <property type="match status" value="1"/>
</dbReference>
<feature type="domain" description="Flavodoxin-like" evidence="1">
    <location>
        <begin position="23"/>
        <end position="152"/>
    </location>
</feature>
<proteinExistence type="predicted"/>
<evidence type="ECO:0000313" key="2">
    <source>
        <dbReference type="EMBL" id="KRO18421.1"/>
    </source>
</evidence>
<dbReference type="OrthoDB" id="9806505at2"/>
<evidence type="ECO:0000313" key="3">
    <source>
        <dbReference type="Proteomes" id="UP000050969"/>
    </source>
</evidence>
<dbReference type="GO" id="GO:0016651">
    <property type="term" value="F:oxidoreductase activity, acting on NAD(P)H"/>
    <property type="evidence" value="ECO:0007669"/>
    <property type="project" value="UniProtKB-ARBA"/>
</dbReference>
<dbReference type="InterPro" id="IPR029039">
    <property type="entry name" value="Flavoprotein-like_sf"/>
</dbReference>
<dbReference type="Proteomes" id="UP000050969">
    <property type="component" value="Unassembled WGS sequence"/>
</dbReference>
<gene>
    <name evidence="2" type="ORF">IV56_GL001555</name>
</gene>
<keyword evidence="3" id="KW-1185">Reference proteome</keyword>